<dbReference type="Proteomes" id="UP001732720">
    <property type="component" value="Chromosome 11"/>
</dbReference>
<dbReference type="InterPro" id="IPR011989">
    <property type="entry name" value="ARM-like"/>
</dbReference>
<dbReference type="KEGG" id="ccan:109693473"/>
<dbReference type="PANTHER" id="PTHR38323:SF1">
    <property type="entry name" value="PROTEIN HEATR9"/>
    <property type="match status" value="1"/>
</dbReference>
<proteinExistence type="predicted"/>
<dbReference type="InterPro" id="IPR016024">
    <property type="entry name" value="ARM-type_fold"/>
</dbReference>
<dbReference type="RefSeq" id="XP_020030400.1">
    <property type="nucleotide sequence ID" value="XM_020174811.1"/>
</dbReference>
<dbReference type="CTD" id="256957"/>
<dbReference type="SUPFAM" id="SSF48371">
    <property type="entry name" value="ARM repeat"/>
    <property type="match status" value="1"/>
</dbReference>
<evidence type="ECO:0000313" key="1">
    <source>
        <dbReference type="Proteomes" id="UP001732720"/>
    </source>
</evidence>
<protein>
    <submittedName>
        <fullName evidence="2">Protein HEATR9</fullName>
    </submittedName>
</protein>
<dbReference type="GeneID" id="109693473"/>
<gene>
    <name evidence="2" type="primary">Heatr9</name>
</gene>
<evidence type="ECO:0000313" key="2">
    <source>
        <dbReference type="RefSeq" id="XP_020030400.1"/>
    </source>
</evidence>
<dbReference type="AlphaFoldDB" id="A0A8B7VIK0"/>
<dbReference type="InterPro" id="IPR052873">
    <property type="entry name" value="HEATR9"/>
</dbReference>
<dbReference type="Gene3D" id="1.25.10.10">
    <property type="entry name" value="Leucine-rich Repeat Variant"/>
    <property type="match status" value="2"/>
</dbReference>
<organism evidence="2">
    <name type="scientific">Castor canadensis</name>
    <name type="common">American beaver</name>
    <dbReference type="NCBI Taxonomy" id="51338"/>
    <lineage>
        <taxon>Eukaryota</taxon>
        <taxon>Metazoa</taxon>
        <taxon>Chordata</taxon>
        <taxon>Craniata</taxon>
        <taxon>Vertebrata</taxon>
        <taxon>Euteleostomi</taxon>
        <taxon>Mammalia</taxon>
        <taxon>Eutheria</taxon>
        <taxon>Euarchontoglires</taxon>
        <taxon>Glires</taxon>
        <taxon>Rodentia</taxon>
        <taxon>Castorimorpha</taxon>
        <taxon>Castoridae</taxon>
        <taxon>Castor</taxon>
    </lineage>
</organism>
<accession>A0A8B7VIK0</accession>
<dbReference type="OrthoDB" id="10031548at2759"/>
<keyword evidence="1" id="KW-1185">Reference proteome</keyword>
<sequence>MGFERSVDIFEISRSMYMYPWLEYQDRTKELRKATAPVHLPLSCYQMPKEEYPPSPECWRQHPSKPNSVPSCYSKGPERFTHWRTLDDQRKEREMLQKMRDHTRYFQVGCQIQNFNLPMSKLILKPQARSGPLDPTRDSLKWQRLKELTKNLKSPREDEQLYAAQALGYLGINDKCIMDMLWQVAQTGPEKVKCEAYRALAILGCLNKHVIQALIKQVKCQNEGQRMDTLMGLRVALNFWAAIPKDKRIQVGDEEELVAVLQMLIKKSSNKAAMEAALCLGFLRPCSNIAQEFLLQCLYQGPKSQQMKALRMLVKIMHVHSAVVTKAILEQLCSSGVLEDRFEATQMLSTIGLERIQAQGLEEITFDLLKRKTYNEPFVAMRQAVAKTVKDLKMKPMMMNLVEAQLMDPDAVVREEAVISLGGLGIRSPHVFYLLLDMLDVEENQAVKKSIQETLIVWASTDPWIQNKLKNKVFSVYEAPKTNVKIKPTRFRKEPEILEELNIQDFRLAKLNPLFISKFCKKEEQKEKVHSFLPCLSMLQKQRPHTPGPWQPTIRKQLQNLAENCK</sequence>
<reference evidence="2" key="1">
    <citation type="submission" date="2025-08" db="UniProtKB">
        <authorList>
            <consortium name="RefSeq"/>
        </authorList>
    </citation>
    <scope>IDENTIFICATION</scope>
    <source>
        <tissue evidence="2">Leukocyte</tissue>
    </source>
</reference>
<name>A0A8B7VIK0_CASCN</name>
<dbReference type="PANTHER" id="PTHR38323">
    <property type="entry name" value="PROTEIN HEATR9"/>
    <property type="match status" value="1"/>
</dbReference>